<dbReference type="InterPro" id="IPR025510">
    <property type="entry name" value="DUF4397"/>
</dbReference>
<dbReference type="RefSeq" id="WP_115480625.1">
    <property type="nucleotide sequence ID" value="NZ_QRCT01000010.1"/>
</dbReference>
<name>A0A371AZ51_9FIRM</name>
<comment type="caution">
    <text evidence="2">The sequence shown here is derived from an EMBL/GenBank/DDBJ whole genome shotgun (WGS) entry which is preliminary data.</text>
</comment>
<evidence type="ECO:0000313" key="2">
    <source>
        <dbReference type="EMBL" id="RDU24878.1"/>
    </source>
</evidence>
<evidence type="ECO:0000313" key="3">
    <source>
        <dbReference type="Proteomes" id="UP000255036"/>
    </source>
</evidence>
<dbReference type="Proteomes" id="UP000255036">
    <property type="component" value="Unassembled WGS sequence"/>
</dbReference>
<evidence type="ECO:0000259" key="1">
    <source>
        <dbReference type="Pfam" id="PF14344"/>
    </source>
</evidence>
<gene>
    <name evidence="2" type="ORF">DWV06_02575</name>
</gene>
<proteinExistence type="predicted"/>
<organism evidence="2 3">
    <name type="scientific">Anaerosacchariphilus polymeriproducens</name>
    <dbReference type="NCBI Taxonomy" id="1812858"/>
    <lineage>
        <taxon>Bacteria</taxon>
        <taxon>Bacillati</taxon>
        <taxon>Bacillota</taxon>
        <taxon>Clostridia</taxon>
        <taxon>Lachnospirales</taxon>
        <taxon>Lachnospiraceae</taxon>
        <taxon>Anaerosacchariphilus</taxon>
    </lineage>
</organism>
<dbReference type="AlphaFoldDB" id="A0A371AZ51"/>
<reference evidence="2 3" key="1">
    <citation type="submission" date="2018-07" db="EMBL/GenBank/DDBJ databases">
        <title>Anaerosacharophilus polymeroproducens gen. nov. sp. nov., an anaerobic bacterium isolated from salt field.</title>
        <authorList>
            <person name="Kim W."/>
            <person name="Yang S.-H."/>
            <person name="Oh J."/>
            <person name="Lee J.-H."/>
            <person name="Kwon K.K."/>
        </authorList>
    </citation>
    <scope>NUCLEOTIDE SEQUENCE [LARGE SCALE GENOMIC DNA]</scope>
    <source>
        <strain evidence="2 3">MCWD5</strain>
    </source>
</reference>
<protein>
    <submittedName>
        <fullName evidence="2">DUF4397 domain-containing protein</fullName>
    </submittedName>
</protein>
<dbReference type="OrthoDB" id="9783299at2"/>
<feature type="domain" description="DUF4397" evidence="1">
    <location>
        <begin position="17"/>
        <end position="130"/>
    </location>
</feature>
<feature type="domain" description="DUF4397" evidence="1">
    <location>
        <begin position="134"/>
        <end position="206"/>
    </location>
</feature>
<dbReference type="Pfam" id="PF14344">
    <property type="entry name" value="DUF4397"/>
    <property type="match status" value="2"/>
</dbReference>
<sequence length="208" mass="22638">MYNKNNRNNLPMGSIGYVRVMHTVPDAPNVDIYANDELIAENLTYGEYTDYLPIPQGIYMITLYAAGSEDAPILSNLLMVHGNCCLTVAAMGMLNNINFIAISDADAPLLPNRAMVRFMHLSPDAPAVYITLPDGTLLFNMVSFGQITPYTEVMPMNYTLDVKVAGTTTTVLTVPDVNLSAGKYYTIYAIGLADGSPELEALLLEDGL</sequence>
<keyword evidence="3" id="KW-1185">Reference proteome</keyword>
<accession>A0A371AZ51</accession>
<dbReference type="EMBL" id="QRCT01000010">
    <property type="protein sequence ID" value="RDU24878.1"/>
    <property type="molecule type" value="Genomic_DNA"/>
</dbReference>